<organism evidence="2 3">
    <name type="scientific">Treponema vincentii ATCC 35580</name>
    <dbReference type="NCBI Taxonomy" id="596324"/>
    <lineage>
        <taxon>Bacteria</taxon>
        <taxon>Pseudomonadati</taxon>
        <taxon>Spirochaetota</taxon>
        <taxon>Spirochaetia</taxon>
        <taxon>Spirochaetales</taxon>
        <taxon>Treponemataceae</taxon>
        <taxon>Treponema</taxon>
    </lineage>
</organism>
<evidence type="ECO:0000256" key="1">
    <source>
        <dbReference type="SAM" id="Phobius"/>
    </source>
</evidence>
<evidence type="ECO:0000313" key="3">
    <source>
        <dbReference type="Proteomes" id="UP000004509"/>
    </source>
</evidence>
<gene>
    <name evidence="2" type="ORF">TREVI0001_0590</name>
</gene>
<dbReference type="EMBL" id="ACYH01000011">
    <property type="protein sequence ID" value="EEV21393.1"/>
    <property type="molecule type" value="Genomic_DNA"/>
</dbReference>
<dbReference type="STRING" id="596324.TREVI0001_0590"/>
<comment type="caution">
    <text evidence="2">The sequence shown here is derived from an EMBL/GenBank/DDBJ whole genome shotgun (WGS) entry which is preliminary data.</text>
</comment>
<keyword evidence="1" id="KW-0472">Membrane</keyword>
<proteinExistence type="predicted"/>
<dbReference type="Proteomes" id="UP000004509">
    <property type="component" value="Unassembled WGS sequence"/>
</dbReference>
<protein>
    <submittedName>
        <fullName evidence="2">Uncharacterized protein</fullName>
    </submittedName>
</protein>
<keyword evidence="1" id="KW-0812">Transmembrane</keyword>
<evidence type="ECO:0000313" key="2">
    <source>
        <dbReference type="EMBL" id="EEV21393.1"/>
    </source>
</evidence>
<name>C8PMH6_9SPIR</name>
<feature type="transmembrane region" description="Helical" evidence="1">
    <location>
        <begin position="27"/>
        <end position="48"/>
    </location>
</feature>
<keyword evidence="1" id="KW-1133">Transmembrane helix</keyword>
<accession>C8PMH6</accession>
<dbReference type="AlphaFoldDB" id="C8PMH6"/>
<reference evidence="2 3" key="1">
    <citation type="submission" date="2009-07" db="EMBL/GenBank/DDBJ databases">
        <authorList>
            <person name="Madupu R."/>
            <person name="Sebastian Y."/>
            <person name="Durkin A.S."/>
            <person name="Torralba M."/>
            <person name="Methe B."/>
            <person name="Sutton G.G."/>
            <person name="Strausberg R.L."/>
            <person name="Nelson K.E."/>
        </authorList>
    </citation>
    <scope>NUCLEOTIDE SEQUENCE [LARGE SCALE GENOMIC DNA]</scope>
    <source>
        <strain evidence="2 3">ATCC 35580</strain>
    </source>
</reference>
<sequence length="73" mass="7889">MACVVGGGGDILFPFILSSLLFMTNDYIRLLLSAFLKVIISGAARILLIYKKSITLFLIAVQQALESMAVTHG</sequence>